<dbReference type="EMBL" id="JBHTIV010000007">
    <property type="protein sequence ID" value="MFD0932327.1"/>
    <property type="molecule type" value="Genomic_DNA"/>
</dbReference>
<reference evidence="2" key="1">
    <citation type="journal article" date="2019" name="Int. J. Syst. Evol. Microbiol.">
        <title>The Global Catalogue of Microorganisms (GCM) 10K type strain sequencing project: providing services to taxonomists for standard genome sequencing and annotation.</title>
        <authorList>
            <consortium name="The Broad Institute Genomics Platform"/>
            <consortium name="The Broad Institute Genome Sequencing Center for Infectious Disease"/>
            <person name="Wu L."/>
            <person name="Ma J."/>
        </authorList>
    </citation>
    <scope>NUCLEOTIDE SEQUENCE [LARGE SCALE GENOMIC DNA]</scope>
    <source>
        <strain evidence="2">CCUG 56752</strain>
    </source>
</reference>
<proteinExistence type="predicted"/>
<sequence length="106" mass="12103">MSILPFSFLFIQTNDSFRIESGYVTLIGGIQNQFLDDLYSDSLVASGFIDRLLFTTLITRNTKISDQKMSQDVIDNYCEAITGRSHWFESSMTHRKKGSIACFLML</sequence>
<keyword evidence="2" id="KW-1185">Reference proteome</keyword>
<gene>
    <name evidence="1" type="ORF">ACFQ0R_06900</name>
</gene>
<comment type="caution">
    <text evidence="1">The sequence shown here is derived from an EMBL/GenBank/DDBJ whole genome shotgun (WGS) entry which is preliminary data.</text>
</comment>
<organism evidence="1 2">
    <name type="scientific">Psychroflexus salinarum</name>
    <dbReference type="NCBI Taxonomy" id="546024"/>
    <lineage>
        <taxon>Bacteria</taxon>
        <taxon>Pseudomonadati</taxon>
        <taxon>Bacteroidota</taxon>
        <taxon>Flavobacteriia</taxon>
        <taxon>Flavobacteriales</taxon>
        <taxon>Flavobacteriaceae</taxon>
        <taxon>Psychroflexus</taxon>
    </lineage>
</organism>
<evidence type="ECO:0000313" key="2">
    <source>
        <dbReference type="Proteomes" id="UP001597049"/>
    </source>
</evidence>
<dbReference type="RefSeq" id="WP_379657653.1">
    <property type="nucleotide sequence ID" value="NZ_JBHTIV010000007.1"/>
</dbReference>
<dbReference type="Proteomes" id="UP001597049">
    <property type="component" value="Unassembled WGS sequence"/>
</dbReference>
<name>A0ABW3GNZ2_9FLAO</name>
<evidence type="ECO:0000313" key="1">
    <source>
        <dbReference type="EMBL" id="MFD0932327.1"/>
    </source>
</evidence>
<accession>A0ABW3GNZ2</accession>
<protein>
    <submittedName>
        <fullName evidence="1">Uncharacterized protein</fullName>
    </submittedName>
</protein>